<evidence type="ECO:0000256" key="2">
    <source>
        <dbReference type="ARBA" id="ARBA00023235"/>
    </source>
</evidence>
<dbReference type="GO" id="GO:0030246">
    <property type="term" value="F:carbohydrate binding"/>
    <property type="evidence" value="ECO:0007669"/>
    <property type="project" value="InterPro"/>
</dbReference>
<dbReference type="GO" id="GO:0004034">
    <property type="term" value="F:aldose 1-epimerase activity"/>
    <property type="evidence" value="ECO:0007669"/>
    <property type="project" value="TreeGrafter"/>
</dbReference>
<keyword evidence="2" id="KW-0413">Isomerase</keyword>
<dbReference type="InterPro" id="IPR008183">
    <property type="entry name" value="Aldose_1/G6P_1-epimerase"/>
</dbReference>
<dbReference type="InterPro" id="IPR047215">
    <property type="entry name" value="Galactose_mutarotase-like"/>
</dbReference>
<evidence type="ECO:0000313" key="5">
    <source>
        <dbReference type="EMBL" id="KZV91400.1"/>
    </source>
</evidence>
<evidence type="ECO:0000256" key="1">
    <source>
        <dbReference type="ARBA" id="ARBA00006206"/>
    </source>
</evidence>
<name>A0A165H3G4_EXIGL</name>
<comment type="similarity">
    <text evidence="1">Belongs to the aldose epimerase family.</text>
</comment>
<gene>
    <name evidence="5" type="ORF">EXIGLDRAFT_837134</name>
</gene>
<accession>A0A165H3G4</accession>
<dbReference type="PANTHER" id="PTHR10091">
    <property type="entry name" value="ALDOSE-1-EPIMERASE"/>
    <property type="match status" value="1"/>
</dbReference>
<sequence length="375" mass="41258">MSSAVVDALRRLVAWFYALVFPSSASTSPFSETTITSPDGKGRATFIGLGATLVEMWVPDANGTMRDVVLGYDDRGMYLDDPAHPVFGAIVGRYAGRISNGTFTLDGKSYSLHQNDGTSTLHGGALGWDRRPWKHLSSSSSSVTYEIVDDAWEGFPGVVTARATYELLDGPELVITVRASGTEKTPIMVTNHTYWNLDAALASEPQTTVHDHVVQIRASRRLEVSGLHVPTGSHLPVENTVWDFRTPHSIGEQERWETLLATGANGYNENWVYDDAEDDTEPRFTIHSPRTGITLGIHTNQPSVVMYTAGYLSGVPRKHGREGECYGPSSGLAVEQQGRVDAVNHPEWGEKVVYDKSEEMVWRTRCRFSVQSPPS</sequence>
<feature type="signal peptide" evidence="4">
    <location>
        <begin position="1"/>
        <end position="27"/>
    </location>
</feature>
<protein>
    <submittedName>
        <fullName evidence="5">Galactose mutarotase-like protein</fullName>
    </submittedName>
</protein>
<dbReference type="InterPro" id="IPR011013">
    <property type="entry name" value="Gal_mutarotase_sf_dom"/>
</dbReference>
<dbReference type="AlphaFoldDB" id="A0A165H3G4"/>
<evidence type="ECO:0000256" key="3">
    <source>
        <dbReference type="ARBA" id="ARBA00023277"/>
    </source>
</evidence>
<feature type="chain" id="PRO_5007858466" evidence="4">
    <location>
        <begin position="28"/>
        <end position="375"/>
    </location>
</feature>
<dbReference type="OrthoDB" id="274691at2759"/>
<dbReference type="GO" id="GO:0033499">
    <property type="term" value="P:galactose catabolic process via UDP-galactose, Leloir pathway"/>
    <property type="evidence" value="ECO:0007669"/>
    <property type="project" value="TreeGrafter"/>
</dbReference>
<keyword evidence="3" id="KW-0119">Carbohydrate metabolism</keyword>
<dbReference type="GO" id="GO:0006006">
    <property type="term" value="P:glucose metabolic process"/>
    <property type="evidence" value="ECO:0007669"/>
    <property type="project" value="TreeGrafter"/>
</dbReference>
<proteinExistence type="inferred from homology"/>
<evidence type="ECO:0000256" key="4">
    <source>
        <dbReference type="SAM" id="SignalP"/>
    </source>
</evidence>
<dbReference type="InterPro" id="IPR014718">
    <property type="entry name" value="GH-type_carb-bd"/>
</dbReference>
<dbReference type="STRING" id="1314781.A0A165H3G4"/>
<dbReference type="PANTHER" id="PTHR10091:SF6">
    <property type="entry name" value="1-EPIMERASE, PUTATIVE (AFU_ORTHOLOGUE AFUA_3G13240)-RELATED"/>
    <property type="match status" value="1"/>
</dbReference>
<dbReference type="Gene3D" id="2.70.98.10">
    <property type="match status" value="1"/>
</dbReference>
<dbReference type="CDD" id="cd09019">
    <property type="entry name" value="galactose_mutarotase_like"/>
    <property type="match status" value="1"/>
</dbReference>
<dbReference type="EMBL" id="KV426028">
    <property type="protein sequence ID" value="KZV91400.1"/>
    <property type="molecule type" value="Genomic_DNA"/>
</dbReference>
<keyword evidence="6" id="KW-1185">Reference proteome</keyword>
<reference evidence="5 6" key="1">
    <citation type="journal article" date="2016" name="Mol. Biol. Evol.">
        <title>Comparative Genomics of Early-Diverging Mushroom-Forming Fungi Provides Insights into the Origins of Lignocellulose Decay Capabilities.</title>
        <authorList>
            <person name="Nagy L.G."/>
            <person name="Riley R."/>
            <person name="Tritt A."/>
            <person name="Adam C."/>
            <person name="Daum C."/>
            <person name="Floudas D."/>
            <person name="Sun H."/>
            <person name="Yadav J.S."/>
            <person name="Pangilinan J."/>
            <person name="Larsson K.H."/>
            <person name="Matsuura K."/>
            <person name="Barry K."/>
            <person name="Labutti K."/>
            <person name="Kuo R."/>
            <person name="Ohm R.A."/>
            <person name="Bhattacharya S.S."/>
            <person name="Shirouzu T."/>
            <person name="Yoshinaga Y."/>
            <person name="Martin F.M."/>
            <person name="Grigoriev I.V."/>
            <person name="Hibbett D.S."/>
        </authorList>
    </citation>
    <scope>NUCLEOTIDE SEQUENCE [LARGE SCALE GENOMIC DNA]</scope>
    <source>
        <strain evidence="5 6">HHB12029</strain>
    </source>
</reference>
<dbReference type="Proteomes" id="UP000077266">
    <property type="component" value="Unassembled WGS sequence"/>
</dbReference>
<evidence type="ECO:0000313" key="6">
    <source>
        <dbReference type="Proteomes" id="UP000077266"/>
    </source>
</evidence>
<keyword evidence="4" id="KW-0732">Signal</keyword>
<dbReference type="SUPFAM" id="SSF74650">
    <property type="entry name" value="Galactose mutarotase-like"/>
    <property type="match status" value="1"/>
</dbReference>
<dbReference type="InParanoid" id="A0A165H3G4"/>
<dbReference type="Pfam" id="PF01263">
    <property type="entry name" value="Aldose_epim"/>
    <property type="match status" value="1"/>
</dbReference>
<organism evidence="5 6">
    <name type="scientific">Exidia glandulosa HHB12029</name>
    <dbReference type="NCBI Taxonomy" id="1314781"/>
    <lineage>
        <taxon>Eukaryota</taxon>
        <taxon>Fungi</taxon>
        <taxon>Dikarya</taxon>
        <taxon>Basidiomycota</taxon>
        <taxon>Agaricomycotina</taxon>
        <taxon>Agaricomycetes</taxon>
        <taxon>Auriculariales</taxon>
        <taxon>Exidiaceae</taxon>
        <taxon>Exidia</taxon>
    </lineage>
</organism>